<dbReference type="InterPro" id="IPR015421">
    <property type="entry name" value="PyrdxlP-dep_Trfase_major"/>
</dbReference>
<evidence type="ECO:0000256" key="12">
    <source>
        <dbReference type="RuleBase" id="RU004504"/>
    </source>
</evidence>
<comment type="function">
    <text evidence="2">Catalyzes the removal of elemental sulfur atoms from cysteine to produce alanine. Seems to participate in the biosynthesis of the nitrogenase metalloclusters by providing the inorganic sulfur required for the Fe-S core formation.</text>
</comment>
<dbReference type="FunFam" id="3.40.640.10:FF:000084">
    <property type="entry name" value="IscS-like cysteine desulfurase"/>
    <property type="match status" value="1"/>
</dbReference>
<dbReference type="RefSeq" id="WP_015947413.1">
    <property type="nucleotide sequence ID" value="NC_011768.1"/>
</dbReference>
<evidence type="ECO:0000256" key="8">
    <source>
        <dbReference type="ARBA" id="ARBA00022898"/>
    </source>
</evidence>
<evidence type="ECO:0000256" key="7">
    <source>
        <dbReference type="ARBA" id="ARBA00022723"/>
    </source>
</evidence>
<dbReference type="Pfam" id="PF00266">
    <property type="entry name" value="Aminotran_5"/>
    <property type="match status" value="1"/>
</dbReference>
<evidence type="ECO:0000256" key="9">
    <source>
        <dbReference type="ARBA" id="ARBA00023004"/>
    </source>
</evidence>
<dbReference type="Proteomes" id="UP000000739">
    <property type="component" value="Chromosome"/>
</dbReference>
<evidence type="ECO:0000256" key="13">
    <source>
        <dbReference type="RuleBase" id="RU364075"/>
    </source>
</evidence>
<evidence type="ECO:0000256" key="6">
    <source>
        <dbReference type="ARBA" id="ARBA00022679"/>
    </source>
</evidence>
<protein>
    <recommendedName>
        <fullName evidence="5 13">Cysteine desulfurase</fullName>
        <ecNumber evidence="5 13">2.8.1.7</ecNumber>
    </recommendedName>
    <alternativeName>
        <fullName evidence="13">Nitrogenase metalloclusters biosynthesis protein NifS</fullName>
    </alternativeName>
</protein>
<dbReference type="InterPro" id="IPR016454">
    <property type="entry name" value="Cysteine_dSase"/>
</dbReference>
<dbReference type="InterPro" id="IPR000192">
    <property type="entry name" value="Aminotrans_V_dom"/>
</dbReference>
<dbReference type="Gene3D" id="3.40.640.10">
    <property type="entry name" value="Type I PLP-dependent aspartate aminotransferase-like (Major domain)"/>
    <property type="match status" value="1"/>
</dbReference>
<dbReference type="EC" id="2.8.1.7" evidence="5 13"/>
<evidence type="ECO:0000256" key="4">
    <source>
        <dbReference type="ARBA" id="ARBA00011738"/>
    </source>
</evidence>
<keyword evidence="6 13" id="KW-0808">Transferase</keyword>
<dbReference type="AlphaFoldDB" id="B8FIV1"/>
<comment type="similarity">
    <text evidence="3 13">Belongs to the class-V pyridoxal-phosphate-dependent aminotransferase family. NifS/IscS subfamily.</text>
</comment>
<dbReference type="eggNOG" id="COG1104">
    <property type="taxonomic scope" value="Bacteria"/>
</dbReference>
<evidence type="ECO:0000256" key="1">
    <source>
        <dbReference type="ARBA" id="ARBA00001933"/>
    </source>
</evidence>
<evidence type="ECO:0000256" key="10">
    <source>
        <dbReference type="ARBA" id="ARBA00023014"/>
    </source>
</evidence>
<dbReference type="PANTHER" id="PTHR11601">
    <property type="entry name" value="CYSTEINE DESULFURYLASE FAMILY MEMBER"/>
    <property type="match status" value="1"/>
</dbReference>
<feature type="domain" description="Aminotransferase class V" evidence="14">
    <location>
        <begin position="4"/>
        <end position="363"/>
    </location>
</feature>
<dbReference type="KEGG" id="dal:Dalk_2649"/>
<evidence type="ECO:0000313" key="15">
    <source>
        <dbReference type="EMBL" id="ACL04342.1"/>
    </source>
</evidence>
<dbReference type="GO" id="GO:0006520">
    <property type="term" value="P:amino acid metabolic process"/>
    <property type="evidence" value="ECO:0007669"/>
    <property type="project" value="InterPro"/>
</dbReference>
<evidence type="ECO:0000259" key="14">
    <source>
        <dbReference type="Pfam" id="PF00266"/>
    </source>
</evidence>
<dbReference type="GO" id="GO:0030170">
    <property type="term" value="F:pyridoxal phosphate binding"/>
    <property type="evidence" value="ECO:0007669"/>
    <property type="project" value="InterPro"/>
</dbReference>
<dbReference type="GO" id="GO:0051536">
    <property type="term" value="F:iron-sulfur cluster binding"/>
    <property type="evidence" value="ECO:0007669"/>
    <property type="project" value="UniProtKB-KW"/>
</dbReference>
<dbReference type="Gene3D" id="1.10.260.50">
    <property type="match status" value="1"/>
</dbReference>
<dbReference type="InterPro" id="IPR020578">
    <property type="entry name" value="Aminotrans_V_PyrdxlP_BS"/>
</dbReference>
<dbReference type="PROSITE" id="PS00595">
    <property type="entry name" value="AA_TRANSFER_CLASS_5"/>
    <property type="match status" value="1"/>
</dbReference>
<dbReference type="PANTHER" id="PTHR11601:SF34">
    <property type="entry name" value="CYSTEINE DESULFURASE"/>
    <property type="match status" value="1"/>
</dbReference>
<dbReference type="PIRSF" id="PIRSF005572">
    <property type="entry name" value="NifS"/>
    <property type="match status" value="1"/>
</dbReference>
<dbReference type="SUPFAM" id="SSF53383">
    <property type="entry name" value="PLP-dependent transferases"/>
    <property type="match status" value="1"/>
</dbReference>
<keyword evidence="8 13" id="KW-0663">Pyridoxal phosphate</keyword>
<dbReference type="EMBL" id="CP001322">
    <property type="protein sequence ID" value="ACL04342.1"/>
    <property type="molecule type" value="Genomic_DNA"/>
</dbReference>
<dbReference type="NCBIfam" id="TIGR03402">
    <property type="entry name" value="FeS_nifS"/>
    <property type="match status" value="1"/>
</dbReference>
<keyword evidence="16" id="KW-1185">Reference proteome</keyword>
<comment type="cofactor">
    <cofactor evidence="1 12">
        <name>pyridoxal 5'-phosphate</name>
        <dbReference type="ChEBI" id="CHEBI:597326"/>
    </cofactor>
</comment>
<dbReference type="GO" id="GO:0046872">
    <property type="term" value="F:metal ion binding"/>
    <property type="evidence" value="ECO:0007669"/>
    <property type="project" value="UniProtKB-KW"/>
</dbReference>
<evidence type="ECO:0000313" key="16">
    <source>
        <dbReference type="Proteomes" id="UP000000739"/>
    </source>
</evidence>
<comment type="catalytic activity">
    <reaction evidence="11 13">
        <text>(sulfur carrier)-H + L-cysteine = (sulfur carrier)-SH + L-alanine</text>
        <dbReference type="Rhea" id="RHEA:43892"/>
        <dbReference type="Rhea" id="RHEA-COMP:14737"/>
        <dbReference type="Rhea" id="RHEA-COMP:14739"/>
        <dbReference type="ChEBI" id="CHEBI:29917"/>
        <dbReference type="ChEBI" id="CHEBI:35235"/>
        <dbReference type="ChEBI" id="CHEBI:57972"/>
        <dbReference type="ChEBI" id="CHEBI:64428"/>
        <dbReference type="EC" id="2.8.1.7"/>
    </reaction>
</comment>
<evidence type="ECO:0000256" key="3">
    <source>
        <dbReference type="ARBA" id="ARBA00006490"/>
    </source>
</evidence>
<reference evidence="15 16" key="1">
    <citation type="journal article" date="2012" name="Environ. Microbiol.">
        <title>The genome sequence of Desulfatibacillum alkenivorans AK-01: a blueprint for anaerobic alkane oxidation.</title>
        <authorList>
            <person name="Callaghan A.V."/>
            <person name="Morris B.E."/>
            <person name="Pereira I.A."/>
            <person name="McInerney M.J."/>
            <person name="Austin R.N."/>
            <person name="Groves J.T."/>
            <person name="Kukor J.J."/>
            <person name="Suflita J.M."/>
            <person name="Young L.Y."/>
            <person name="Zylstra G.J."/>
            <person name="Wawrik B."/>
        </authorList>
    </citation>
    <scope>NUCLEOTIDE SEQUENCE [LARGE SCALE GENOMIC DNA]</scope>
    <source>
        <strain evidence="15 16">AK-01</strain>
    </source>
</reference>
<dbReference type="GO" id="GO:0031071">
    <property type="term" value="F:cysteine desulfurase activity"/>
    <property type="evidence" value="ECO:0007669"/>
    <property type="project" value="UniProtKB-EC"/>
</dbReference>
<evidence type="ECO:0000256" key="11">
    <source>
        <dbReference type="ARBA" id="ARBA00050776"/>
    </source>
</evidence>
<dbReference type="InterPro" id="IPR015422">
    <property type="entry name" value="PyrdxlP-dep_Trfase_small"/>
</dbReference>
<keyword evidence="7 13" id="KW-0479">Metal-binding</keyword>
<gene>
    <name evidence="15" type="ordered locus">Dalk_2649</name>
</gene>
<dbReference type="NCBIfam" id="NF002806">
    <property type="entry name" value="PRK02948.1"/>
    <property type="match status" value="1"/>
</dbReference>
<comment type="subunit">
    <text evidence="4">Homodimer.</text>
</comment>
<sequence length="388" mass="42125">MDTIYLDNNATTMTAPEVLQEMLPYFSELYGNPSSMHSFGGQVAEKIREARAKVAKLIGASPDEILFTSCGTESDSTAVMAALNAHPEKKHIVTTKVEHPAIKSLVEHLGTKGYRTTFVPVDAKGDLDLEFLFDSLDDDTAIVSIMWANNETGTIFPIEEIAAQVKKRGIVFHTDAVQAVGKIPLDMANSSVDMLSISGHKLHGPKGVGALYIRKGTKFSPMLIGGHQEKGRRAGTENTASIIGLGKAAELAAKNMAKENLQVAALRDRLEKGLLEKIPNARINGNPDSRLPNTTNISFEYVEGEAILLMMNELGICASSGSACTSGSLEPSHVLRAMGVPFTCAHGSIRFSLSIYNTQEEIDFVIEKLPPVIQRLRDMSPFWADRPQ</sequence>
<name>B8FIV1_DESAL</name>
<evidence type="ECO:0000256" key="2">
    <source>
        <dbReference type="ARBA" id="ARBA00003120"/>
    </source>
</evidence>
<accession>B8FIV1</accession>
<dbReference type="InterPro" id="IPR017772">
    <property type="entry name" value="Cys_deSase_NifS_bac/arc"/>
</dbReference>
<dbReference type="HOGENOM" id="CLU_003433_0_0_7"/>
<evidence type="ECO:0000256" key="5">
    <source>
        <dbReference type="ARBA" id="ARBA00012239"/>
    </source>
</evidence>
<proteinExistence type="inferred from homology"/>
<dbReference type="InterPro" id="IPR015424">
    <property type="entry name" value="PyrdxlP-dep_Trfase"/>
</dbReference>
<organism evidence="15 16">
    <name type="scientific">Desulfatibacillum aliphaticivorans</name>
    <dbReference type="NCBI Taxonomy" id="218208"/>
    <lineage>
        <taxon>Bacteria</taxon>
        <taxon>Pseudomonadati</taxon>
        <taxon>Thermodesulfobacteriota</taxon>
        <taxon>Desulfobacteria</taxon>
        <taxon>Desulfobacterales</taxon>
        <taxon>Desulfatibacillaceae</taxon>
        <taxon>Desulfatibacillum</taxon>
    </lineage>
</organism>
<keyword evidence="9 13" id="KW-0408">Iron</keyword>
<dbReference type="Gene3D" id="3.90.1150.10">
    <property type="entry name" value="Aspartate Aminotransferase, domain 1"/>
    <property type="match status" value="1"/>
</dbReference>
<keyword evidence="10 13" id="KW-0411">Iron-sulfur</keyword>